<dbReference type="InterPro" id="IPR019546">
    <property type="entry name" value="TAT_signal_bac_arc"/>
</dbReference>
<reference evidence="7 8" key="1">
    <citation type="submission" date="2019-06" db="EMBL/GenBank/DDBJ databases">
        <title>Sulfurimonas gotlandica sp. nov., a chemoautotrophic and psychrotolerant epsilonproteobacterium isolated from a pelagic redoxcline, and an emended description of the genus Sulfurimonas.</title>
        <authorList>
            <person name="Wang S."/>
            <person name="Jiang L."/>
            <person name="Shao Z."/>
        </authorList>
    </citation>
    <scope>NUCLEOTIDE SEQUENCE [LARGE SCALE GENOMIC DNA]</scope>
    <source>
        <strain evidence="7 8">S2-6</strain>
    </source>
</reference>
<dbReference type="RefSeq" id="WP_193150696.1">
    <property type="nucleotide sequence ID" value="NZ_CP041235.1"/>
</dbReference>
<keyword evidence="4" id="KW-0408">Iron</keyword>
<evidence type="ECO:0000313" key="7">
    <source>
        <dbReference type="EMBL" id="QOP44569.1"/>
    </source>
</evidence>
<dbReference type="SUPFAM" id="SSF50022">
    <property type="entry name" value="ISP domain"/>
    <property type="match status" value="1"/>
</dbReference>
<dbReference type="PROSITE" id="PS51296">
    <property type="entry name" value="RIESKE"/>
    <property type="match status" value="1"/>
</dbReference>
<evidence type="ECO:0000256" key="1">
    <source>
        <dbReference type="ARBA" id="ARBA00022505"/>
    </source>
</evidence>
<keyword evidence="1" id="KW-0500">Molybdenum</keyword>
<dbReference type="InterPro" id="IPR017941">
    <property type="entry name" value="Rieske_2Fe-2S"/>
</dbReference>
<feature type="domain" description="Rieske" evidence="6">
    <location>
        <begin position="71"/>
        <end position="189"/>
    </location>
</feature>
<sequence length="243" mass="27093">MDRRNFLKISGVGGVMMALSPSIIRGKLYADDGRLFTAYEKVQLVDANGKALKATALKEEINYVFNYPFVGTPAILLDLGVQTQRDIKLFSEEGEEYIWKGGVGEKKSLVAYSAICSHQLAHPTPADSFLQYLQRGKTTIACKQKGGLVVCSSHLSAFDPSKGCKKVAGPAEQPLASIILEVAEDDTLWVSAVLGPDKFHEYFKRYKTEMKKFYGGKRKAKKWVKEHAITVVLDEYTKEIIQY</sequence>
<dbReference type="KEGG" id="ssei:FJR45_11710"/>
<dbReference type="Gene3D" id="2.102.10.10">
    <property type="entry name" value="Rieske [2Fe-2S] iron-sulphur domain"/>
    <property type="match status" value="1"/>
</dbReference>
<evidence type="ECO:0000256" key="4">
    <source>
        <dbReference type="ARBA" id="ARBA00023004"/>
    </source>
</evidence>
<keyword evidence="3" id="KW-0479">Metal-binding</keyword>
<keyword evidence="8" id="KW-1185">Reference proteome</keyword>
<keyword evidence="5" id="KW-0411">Iron-sulfur</keyword>
<organism evidence="7 8">
    <name type="scientific">Sulfurimonas sediminis</name>
    <dbReference type="NCBI Taxonomy" id="2590020"/>
    <lineage>
        <taxon>Bacteria</taxon>
        <taxon>Pseudomonadati</taxon>
        <taxon>Campylobacterota</taxon>
        <taxon>Epsilonproteobacteria</taxon>
        <taxon>Campylobacterales</taxon>
        <taxon>Sulfurimonadaceae</taxon>
        <taxon>Sulfurimonas</taxon>
    </lineage>
</organism>
<proteinExistence type="predicted"/>
<dbReference type="GO" id="GO:0046872">
    <property type="term" value="F:metal ion binding"/>
    <property type="evidence" value="ECO:0007669"/>
    <property type="project" value="UniProtKB-KW"/>
</dbReference>
<evidence type="ECO:0000256" key="5">
    <source>
        <dbReference type="ARBA" id="ARBA00023014"/>
    </source>
</evidence>
<evidence type="ECO:0000313" key="8">
    <source>
        <dbReference type="Proteomes" id="UP000593719"/>
    </source>
</evidence>
<accession>A0A7M1B4A4</accession>
<gene>
    <name evidence="7" type="ORF">FJR45_11710</name>
</gene>
<keyword evidence="2" id="KW-0001">2Fe-2S</keyword>
<dbReference type="AlphaFoldDB" id="A0A7M1B4A4"/>
<dbReference type="EMBL" id="CP041235">
    <property type="protein sequence ID" value="QOP44569.1"/>
    <property type="molecule type" value="Genomic_DNA"/>
</dbReference>
<evidence type="ECO:0000259" key="6">
    <source>
        <dbReference type="PROSITE" id="PS51296"/>
    </source>
</evidence>
<evidence type="ECO:0000256" key="2">
    <source>
        <dbReference type="ARBA" id="ARBA00022714"/>
    </source>
</evidence>
<dbReference type="GO" id="GO:0051537">
    <property type="term" value="F:2 iron, 2 sulfur cluster binding"/>
    <property type="evidence" value="ECO:0007669"/>
    <property type="project" value="UniProtKB-KW"/>
</dbReference>
<dbReference type="Proteomes" id="UP000593719">
    <property type="component" value="Chromosome"/>
</dbReference>
<dbReference type="InterPro" id="IPR036922">
    <property type="entry name" value="Rieske_2Fe-2S_sf"/>
</dbReference>
<dbReference type="NCBIfam" id="TIGR01409">
    <property type="entry name" value="TAT_signal_seq"/>
    <property type="match status" value="1"/>
</dbReference>
<dbReference type="Pfam" id="PF00355">
    <property type="entry name" value="Rieske"/>
    <property type="match status" value="1"/>
</dbReference>
<protein>
    <submittedName>
        <fullName evidence="7">Rieske 2Fe-2S domain-containing protein</fullName>
    </submittedName>
</protein>
<evidence type="ECO:0000256" key="3">
    <source>
        <dbReference type="ARBA" id="ARBA00022723"/>
    </source>
</evidence>
<name>A0A7M1B4A4_9BACT</name>